<dbReference type="GeneID" id="78007100"/>
<comment type="caution">
    <text evidence="1">The sequence shown here is derived from an EMBL/GenBank/DDBJ whole genome shotgun (WGS) entry which is preliminary data.</text>
</comment>
<proteinExistence type="predicted"/>
<evidence type="ECO:0000313" key="1">
    <source>
        <dbReference type="EMBL" id="MYL70959.1"/>
    </source>
</evidence>
<evidence type="ECO:0008006" key="3">
    <source>
        <dbReference type="Google" id="ProtNLM"/>
    </source>
</evidence>
<sequence>MNHIINGLTRLSTHAPLSAELKSGQLIKGKVIQSLQDNKVVVNLGKKSVEAIVSQSLMKGSSYLFQIEQVEPSLLLRAVSRSEARSEQLDHASLLKQIGVKVNKDNLSLMKAIVNLKVPLNKKDLVQAFSLVQSSSNQPFSRDLLLHMVSRKMPIQPSVYAALSMKYTVEYSQALSDVEHQLGGKSLSLSDEKILSMIRTLRAEPNPYADRDALNRLSSKLAQGSQVTFHLLKKATLIDNKHTLSSFQEEWSQNNPAMDTLPFSKRRVAVSLHQLLLNQLPLTASENQTIKQWMNTSEKILSLWAPQPSDSDFSMLPRQIRSHWSETLRKMVDQKILARITPHLQESTKVFMDKAVTFSDQSQIEKPPFTRTEFSSFVATMQKLFGKQLSMEQQKLLVESLHALSQHVSVSDKDKMWIQLKAIVNETGFNDEHFLARALEKGDVPVQSESSLKSLLIKAANEGSEVKADTANRLINLINGTQIASYQDNPQTLQIALQFPGDFLGALKDVHMNMEGRKNEDGQIDSDYCHVMFYLHLSQLEETVIDLQIVERRVSVVIYNEKPELEKLFKPYQQKLEIGLEKAGFELNSLKARVTKEVSKTPGSNINEEGIEGVDLRI</sequence>
<name>A0A845FAP3_9BACI</name>
<dbReference type="AlphaFoldDB" id="A0A845FAP3"/>
<dbReference type="OrthoDB" id="2351076at2"/>
<organism evidence="1 2">
    <name type="scientific">Halobacillus litoralis</name>
    <dbReference type="NCBI Taxonomy" id="45668"/>
    <lineage>
        <taxon>Bacteria</taxon>
        <taxon>Bacillati</taxon>
        <taxon>Bacillota</taxon>
        <taxon>Bacilli</taxon>
        <taxon>Bacillales</taxon>
        <taxon>Bacillaceae</taxon>
        <taxon>Halobacillus</taxon>
    </lineage>
</organism>
<protein>
    <recommendedName>
        <fullName evidence="3">Flagellar hook-length control protein-like C-terminal domain-containing protein</fullName>
    </recommendedName>
</protein>
<dbReference type="RefSeq" id="WP_160913166.1">
    <property type="nucleotide sequence ID" value="NZ_WMFA01000002.1"/>
</dbReference>
<accession>A0A845FAP3</accession>
<gene>
    <name evidence="1" type="ORF">GLW00_08850</name>
</gene>
<dbReference type="Proteomes" id="UP000450457">
    <property type="component" value="Unassembled WGS sequence"/>
</dbReference>
<reference evidence="1 2" key="1">
    <citation type="submission" date="2019-11" db="EMBL/GenBank/DDBJ databases">
        <title>Genome sequences of 17 halophilic strains isolated from different environments.</title>
        <authorList>
            <person name="Furrow R.E."/>
        </authorList>
    </citation>
    <scope>NUCLEOTIDE SEQUENCE [LARGE SCALE GENOMIC DNA]</scope>
    <source>
        <strain evidence="1 2">SL-4</strain>
    </source>
</reference>
<dbReference type="EMBL" id="WMFA01000002">
    <property type="protein sequence ID" value="MYL70959.1"/>
    <property type="molecule type" value="Genomic_DNA"/>
</dbReference>
<evidence type="ECO:0000313" key="2">
    <source>
        <dbReference type="Proteomes" id="UP000450457"/>
    </source>
</evidence>